<dbReference type="GO" id="GO:0005634">
    <property type="term" value="C:nucleus"/>
    <property type="evidence" value="ECO:0007669"/>
    <property type="project" value="UniProtKB-SubCell"/>
</dbReference>
<dbReference type="PROSITE" id="PS50173">
    <property type="entry name" value="UMUC"/>
    <property type="match status" value="1"/>
</dbReference>
<dbReference type="Pfam" id="PF00817">
    <property type="entry name" value="IMS"/>
    <property type="match status" value="1"/>
</dbReference>
<protein>
    <submittedName>
        <fullName evidence="8">DNA polymerase eta</fullName>
    </submittedName>
</protein>
<dbReference type="GO" id="GO:0046872">
    <property type="term" value="F:metal ion binding"/>
    <property type="evidence" value="ECO:0007669"/>
    <property type="project" value="UniProtKB-KW"/>
</dbReference>
<dbReference type="EMBL" id="LNIX01000032">
    <property type="protein sequence ID" value="OXA40741.1"/>
    <property type="molecule type" value="Genomic_DNA"/>
</dbReference>
<dbReference type="InterPro" id="IPR001126">
    <property type="entry name" value="UmuC"/>
</dbReference>
<keyword evidence="6" id="KW-0539">Nucleus</keyword>
<dbReference type="PANTHER" id="PTHR45873:SF1">
    <property type="entry name" value="DNA POLYMERASE ETA"/>
    <property type="match status" value="1"/>
</dbReference>
<evidence type="ECO:0000256" key="1">
    <source>
        <dbReference type="ARBA" id="ARBA00004123"/>
    </source>
</evidence>
<dbReference type="STRING" id="158441.A0A226D7Y3"/>
<dbReference type="GO" id="GO:0035861">
    <property type="term" value="C:site of double-strand break"/>
    <property type="evidence" value="ECO:0007669"/>
    <property type="project" value="TreeGrafter"/>
</dbReference>
<organism evidence="8 9">
    <name type="scientific">Folsomia candida</name>
    <name type="common">Springtail</name>
    <dbReference type="NCBI Taxonomy" id="158441"/>
    <lineage>
        <taxon>Eukaryota</taxon>
        <taxon>Metazoa</taxon>
        <taxon>Ecdysozoa</taxon>
        <taxon>Arthropoda</taxon>
        <taxon>Hexapoda</taxon>
        <taxon>Collembola</taxon>
        <taxon>Entomobryomorpha</taxon>
        <taxon>Isotomoidea</taxon>
        <taxon>Isotomidae</taxon>
        <taxon>Proisotominae</taxon>
        <taxon>Folsomia</taxon>
    </lineage>
</organism>
<comment type="caution">
    <text evidence="8">The sequence shown here is derived from an EMBL/GenBank/DDBJ whole genome shotgun (WGS) entry which is preliminary data.</text>
</comment>
<comment type="subcellular location">
    <subcellularLocation>
        <location evidence="1">Nucleus</location>
    </subcellularLocation>
</comment>
<keyword evidence="5" id="KW-0234">DNA repair</keyword>
<dbReference type="GO" id="GO:0003887">
    <property type="term" value="F:DNA-directed DNA polymerase activity"/>
    <property type="evidence" value="ECO:0007669"/>
    <property type="project" value="TreeGrafter"/>
</dbReference>
<dbReference type="OrthoDB" id="5723at2759"/>
<dbReference type="GO" id="GO:0042276">
    <property type="term" value="P:error-prone translesion synthesis"/>
    <property type="evidence" value="ECO:0007669"/>
    <property type="project" value="TreeGrafter"/>
</dbReference>
<keyword evidence="9" id="KW-1185">Reference proteome</keyword>
<dbReference type="Gene3D" id="3.30.70.270">
    <property type="match status" value="1"/>
</dbReference>
<evidence type="ECO:0000256" key="2">
    <source>
        <dbReference type="ARBA" id="ARBA00022679"/>
    </source>
</evidence>
<dbReference type="Proteomes" id="UP000198287">
    <property type="component" value="Unassembled WGS sequence"/>
</dbReference>
<evidence type="ECO:0000313" key="9">
    <source>
        <dbReference type="Proteomes" id="UP000198287"/>
    </source>
</evidence>
<evidence type="ECO:0000313" key="8">
    <source>
        <dbReference type="EMBL" id="OXA40741.1"/>
    </source>
</evidence>
<dbReference type="GO" id="GO:0006281">
    <property type="term" value="P:DNA repair"/>
    <property type="evidence" value="ECO:0007669"/>
    <property type="project" value="UniProtKB-KW"/>
</dbReference>
<dbReference type="InterPro" id="IPR052230">
    <property type="entry name" value="DNA_polymerase_eta"/>
</dbReference>
<dbReference type="AlphaFoldDB" id="A0A226D7Y3"/>
<name>A0A226D7Y3_FOLCA</name>
<gene>
    <name evidence="8" type="ORF">Fcan01_24422</name>
</gene>
<dbReference type="GO" id="GO:0009314">
    <property type="term" value="P:response to radiation"/>
    <property type="evidence" value="ECO:0007669"/>
    <property type="project" value="TreeGrafter"/>
</dbReference>
<evidence type="ECO:0000256" key="3">
    <source>
        <dbReference type="ARBA" id="ARBA00022723"/>
    </source>
</evidence>
<keyword evidence="2" id="KW-0808">Transferase</keyword>
<dbReference type="PANTHER" id="PTHR45873">
    <property type="entry name" value="DNA POLYMERASE ETA"/>
    <property type="match status" value="1"/>
</dbReference>
<reference evidence="8 9" key="1">
    <citation type="submission" date="2015-12" db="EMBL/GenBank/DDBJ databases">
        <title>The genome of Folsomia candida.</title>
        <authorList>
            <person name="Faddeeva A."/>
            <person name="Derks M.F."/>
            <person name="Anvar Y."/>
            <person name="Smit S."/>
            <person name="Van Straalen N."/>
            <person name="Roelofs D."/>
        </authorList>
    </citation>
    <scope>NUCLEOTIDE SEQUENCE [LARGE SCALE GENOMIC DNA]</scope>
    <source>
        <strain evidence="8 9">VU population</strain>
        <tissue evidence="8">Whole body</tissue>
    </source>
</reference>
<dbReference type="Gene3D" id="3.40.1170.60">
    <property type="match status" value="1"/>
</dbReference>
<dbReference type="InterPro" id="IPR043128">
    <property type="entry name" value="Rev_trsase/Diguanyl_cyclase"/>
</dbReference>
<proteinExistence type="predicted"/>
<feature type="domain" description="UmuC" evidence="7">
    <location>
        <begin position="50"/>
        <end position="300"/>
    </location>
</feature>
<evidence type="ECO:0000256" key="5">
    <source>
        <dbReference type="ARBA" id="ARBA00023204"/>
    </source>
</evidence>
<evidence type="ECO:0000259" key="7">
    <source>
        <dbReference type="PROSITE" id="PS50173"/>
    </source>
</evidence>
<dbReference type="SUPFAM" id="SSF56672">
    <property type="entry name" value="DNA/RNA polymerases"/>
    <property type="match status" value="1"/>
</dbReference>
<keyword evidence="3" id="KW-0479">Metal-binding</keyword>
<evidence type="ECO:0000256" key="6">
    <source>
        <dbReference type="ARBA" id="ARBA00023242"/>
    </source>
</evidence>
<keyword evidence="4" id="KW-0227">DNA damage</keyword>
<accession>A0A226D7Y3</accession>
<evidence type="ECO:0000256" key="4">
    <source>
        <dbReference type="ARBA" id="ARBA00022763"/>
    </source>
</evidence>
<dbReference type="GO" id="GO:0005657">
    <property type="term" value="C:replication fork"/>
    <property type="evidence" value="ECO:0007669"/>
    <property type="project" value="TreeGrafter"/>
</dbReference>
<dbReference type="InterPro" id="IPR043502">
    <property type="entry name" value="DNA/RNA_pol_sf"/>
</dbReference>
<sequence length="438" mass="50264">MISPIPVLSSSKFLEPPRKKDYINLFNPVLKTKLLVKRRNNLSSNLCRVVGAVDADCFEVQIYQQYPQYQHTKGFPTVLALETGRIVSRSHEAKDLGISRNLKVHQAKQICPDLHVIYGKKKFGKHDTTEKDAISDKIREAALSFREDLIDSTYLDEVDIPIHRTGCDEFLIDLTQLVTLLIDHDYPLQIDATHRIFMEGRRSTYNGDGLTNRNVYYYSIRHHKYYEEVRLAYGLQIVDKLCQHILKETKIVCSGGVGSNKVLSKLACSIHKPNAITALTRRGFYRISYRIPFRDVSGFGNMLGLQLHTLFGNLSVHKMWKCWIKNFNNVKSYVGIERAEKAGRLLFGICHDPITPKLMNVGLNCGKGNLDIRSESEFKAELNHRVQNMLAKMQLDNTANKRNHTELKIQYRYDRCRTRSFPIDLNAVAFAPDQKGVF</sequence>